<evidence type="ECO:0000313" key="2">
    <source>
        <dbReference type="Proteomes" id="UP000220836"/>
    </source>
</evidence>
<accession>A0A238KVC9</accession>
<keyword evidence="2" id="KW-1185">Reference proteome</keyword>
<reference evidence="1 2" key="1">
    <citation type="submission" date="2017-05" db="EMBL/GenBank/DDBJ databases">
        <authorList>
            <person name="Song R."/>
            <person name="Chenine A.L."/>
            <person name="Ruprecht R.M."/>
        </authorList>
    </citation>
    <scope>NUCLEOTIDE SEQUENCE [LARGE SCALE GENOMIC DNA]</scope>
    <source>
        <strain evidence="1 2">CECT 8663</strain>
    </source>
</reference>
<dbReference type="OrthoDB" id="7855878at2"/>
<gene>
    <name evidence="1" type="ORF">PEV8663_03357</name>
</gene>
<evidence type="ECO:0000313" key="1">
    <source>
        <dbReference type="EMBL" id="SMX46648.1"/>
    </source>
</evidence>
<organism evidence="1 2">
    <name type="scientific">Pelagimonas varians</name>
    <dbReference type="NCBI Taxonomy" id="696760"/>
    <lineage>
        <taxon>Bacteria</taxon>
        <taxon>Pseudomonadati</taxon>
        <taxon>Pseudomonadota</taxon>
        <taxon>Alphaproteobacteria</taxon>
        <taxon>Rhodobacterales</taxon>
        <taxon>Roseobacteraceae</taxon>
        <taxon>Pelagimonas</taxon>
    </lineage>
</organism>
<sequence>MNMGADFQLPLEVATVRVATELNGLRERLERVEHGLEVVFVESDNVPSGQTLGMLQELDVLQQSVGALADYLVQISSLMNGRATVCVDEAVKVVPLREMASRLNGIAAKSNTSGTPELF</sequence>
<dbReference type="AlphaFoldDB" id="A0A238KVC9"/>
<name>A0A238KVC9_9RHOB</name>
<dbReference type="EMBL" id="FXYH01000013">
    <property type="protein sequence ID" value="SMX46648.1"/>
    <property type="molecule type" value="Genomic_DNA"/>
</dbReference>
<dbReference type="Proteomes" id="UP000220836">
    <property type="component" value="Unassembled WGS sequence"/>
</dbReference>
<protein>
    <submittedName>
        <fullName evidence="1">Uncharacterized protein</fullName>
    </submittedName>
</protein>
<proteinExistence type="predicted"/>
<dbReference type="RefSeq" id="WP_141468143.1">
    <property type="nucleotide sequence ID" value="NZ_FXYH01000013.1"/>
</dbReference>